<keyword evidence="5" id="KW-0830">Ubiquinone</keyword>
<organism evidence="5 6">
    <name type="scientific">Nitrosomonas eutropha</name>
    <dbReference type="NCBI Taxonomy" id="916"/>
    <lineage>
        <taxon>Bacteria</taxon>
        <taxon>Pseudomonadati</taxon>
        <taxon>Pseudomonadota</taxon>
        <taxon>Betaproteobacteria</taxon>
        <taxon>Nitrosomonadales</taxon>
        <taxon>Nitrosomonadaceae</taxon>
        <taxon>Nitrosomonas</taxon>
    </lineage>
</organism>
<dbReference type="Pfam" id="PF01209">
    <property type="entry name" value="Ubie_methyltran"/>
    <property type="match status" value="1"/>
</dbReference>
<keyword evidence="4" id="KW-0949">S-adenosyl-L-methionine</keyword>
<comment type="caution">
    <text evidence="5">The sequence shown here is derived from an EMBL/GenBank/DDBJ whole genome shotgun (WGS) entry which is preliminary data.</text>
</comment>
<sequence length="271" mass="29179">MSHQQSPNPAETYEQYFGRTISAPWTQVLLEYAAPQFGERVLDVACGTGSVARQVAPLVGAAGKVVALDINPAMLAVARALPAPSGAPIAWLEGNAINLDLPDNAFELVLCQQGLQFFPDRAAALREMRQVLIDGGRVVISVWQALHRHPVYEALFQATARHLGTTIGTVDVPFALWNAEELRTLLSDAGFQRIAITPRSLTIHLPAPERFVQLTVLGAATSLPAVVHLDAAARSALVEAVTSETQAVAQRYRDGDTITFPMSTHIAVAFK</sequence>
<dbReference type="Proteomes" id="UP000247780">
    <property type="component" value="Unassembled WGS sequence"/>
</dbReference>
<evidence type="ECO:0000313" key="5">
    <source>
        <dbReference type="EMBL" id="PXV73665.1"/>
    </source>
</evidence>
<keyword evidence="3" id="KW-0808">Transferase</keyword>
<evidence type="ECO:0000256" key="1">
    <source>
        <dbReference type="ARBA" id="ARBA00022428"/>
    </source>
</evidence>
<dbReference type="InterPro" id="IPR029063">
    <property type="entry name" value="SAM-dependent_MTases_sf"/>
</dbReference>
<dbReference type="SUPFAM" id="SSF53335">
    <property type="entry name" value="S-adenosyl-L-methionine-dependent methyltransferases"/>
    <property type="match status" value="1"/>
</dbReference>
<evidence type="ECO:0000256" key="4">
    <source>
        <dbReference type="ARBA" id="ARBA00022691"/>
    </source>
</evidence>
<proteinExistence type="predicted"/>
<evidence type="ECO:0000256" key="2">
    <source>
        <dbReference type="ARBA" id="ARBA00022603"/>
    </source>
</evidence>
<keyword evidence="6" id="KW-1185">Reference proteome</keyword>
<keyword evidence="1" id="KW-0474">Menaquinone biosynthesis</keyword>
<dbReference type="EMBL" id="QICQ01000053">
    <property type="protein sequence ID" value="PXV73665.1"/>
    <property type="molecule type" value="Genomic_DNA"/>
</dbReference>
<dbReference type="CDD" id="cd02440">
    <property type="entry name" value="AdoMet_MTases"/>
    <property type="match status" value="1"/>
</dbReference>
<name>A0ABX5M482_9PROT</name>
<dbReference type="PROSITE" id="PS51608">
    <property type="entry name" value="SAM_MT_UBIE"/>
    <property type="match status" value="1"/>
</dbReference>
<gene>
    <name evidence="5" type="ORF">C8R14_1534</name>
</gene>
<dbReference type="PANTHER" id="PTHR43591">
    <property type="entry name" value="METHYLTRANSFERASE"/>
    <property type="match status" value="1"/>
</dbReference>
<dbReference type="InterPro" id="IPR004033">
    <property type="entry name" value="UbiE/COQ5_MeTrFase"/>
</dbReference>
<keyword evidence="2" id="KW-0489">Methyltransferase</keyword>
<protein>
    <submittedName>
        <fullName evidence="5">Ubiquinone/menaquinone biosynthesis C-methylase UbiE</fullName>
    </submittedName>
</protein>
<dbReference type="Gene3D" id="3.40.50.150">
    <property type="entry name" value="Vaccinia Virus protein VP39"/>
    <property type="match status" value="1"/>
</dbReference>
<evidence type="ECO:0000313" key="6">
    <source>
        <dbReference type="Proteomes" id="UP000247780"/>
    </source>
</evidence>
<dbReference type="PANTHER" id="PTHR43591:SF24">
    <property type="entry name" value="2-METHOXY-6-POLYPRENYL-1,4-BENZOQUINOL METHYLASE, MITOCHONDRIAL"/>
    <property type="match status" value="1"/>
</dbReference>
<dbReference type="RefSeq" id="WP_011634136.1">
    <property type="nucleotide sequence ID" value="NZ_FMTW01000053.1"/>
</dbReference>
<reference evidence="5 6" key="1">
    <citation type="submission" date="2018-04" db="EMBL/GenBank/DDBJ databases">
        <title>Active sludge and wastewater microbial communities from Klosterneuburg, Austria.</title>
        <authorList>
            <person name="Wagner M."/>
        </authorList>
    </citation>
    <scope>NUCLEOTIDE SEQUENCE [LARGE SCALE GENOMIC DNA]</scope>
    <source>
        <strain evidence="5 6">Nm 57</strain>
    </source>
</reference>
<accession>A0ABX5M482</accession>
<evidence type="ECO:0000256" key="3">
    <source>
        <dbReference type="ARBA" id="ARBA00022679"/>
    </source>
</evidence>